<accession>A0ABN1IFW1</accession>
<keyword evidence="4" id="KW-1185">Reference proteome</keyword>
<dbReference type="PANTHER" id="PTHR10680:SF14">
    <property type="entry name" value="PEPTIDYL-GLYCINE ALPHA-AMIDATING MONOOXYGENASE"/>
    <property type="match status" value="1"/>
</dbReference>
<keyword evidence="2" id="KW-0325">Glycoprotein</keyword>
<dbReference type="Proteomes" id="UP001501758">
    <property type="component" value="Unassembled WGS sequence"/>
</dbReference>
<dbReference type="Gene3D" id="2.120.10.30">
    <property type="entry name" value="TolB, C-terminal domain"/>
    <property type="match status" value="1"/>
</dbReference>
<protein>
    <submittedName>
        <fullName evidence="3">Peptidylglycine monooxygenase-like protein</fullName>
    </submittedName>
</protein>
<reference evidence="3 4" key="1">
    <citation type="journal article" date="2019" name="Int. J. Syst. Evol. Microbiol.">
        <title>The Global Catalogue of Microorganisms (GCM) 10K type strain sequencing project: providing services to taxonomists for standard genome sequencing and annotation.</title>
        <authorList>
            <consortium name="The Broad Institute Genomics Platform"/>
            <consortium name="The Broad Institute Genome Sequencing Center for Infectious Disease"/>
            <person name="Wu L."/>
            <person name="Ma J."/>
        </authorList>
    </citation>
    <scope>NUCLEOTIDE SEQUENCE [LARGE SCALE GENOMIC DNA]</scope>
    <source>
        <strain evidence="3 4">JCM 15974</strain>
    </source>
</reference>
<dbReference type="SUPFAM" id="SSF101898">
    <property type="entry name" value="NHL repeat"/>
    <property type="match status" value="1"/>
</dbReference>
<dbReference type="RefSeq" id="WP_343909718.1">
    <property type="nucleotide sequence ID" value="NZ_BAAAGE010000001.1"/>
</dbReference>
<comment type="caution">
    <text evidence="3">The sequence shown here is derived from an EMBL/GenBank/DDBJ whole genome shotgun (WGS) entry which is preliminary data.</text>
</comment>
<dbReference type="EMBL" id="BAAAGE010000001">
    <property type="protein sequence ID" value="GAA0712275.1"/>
    <property type="molecule type" value="Genomic_DNA"/>
</dbReference>
<keyword evidence="1" id="KW-0732">Signal</keyword>
<organism evidence="3 4">
    <name type="scientific">Aquimarina litoralis</name>
    <dbReference type="NCBI Taxonomy" id="584605"/>
    <lineage>
        <taxon>Bacteria</taxon>
        <taxon>Pseudomonadati</taxon>
        <taxon>Bacteroidota</taxon>
        <taxon>Flavobacteriia</taxon>
        <taxon>Flavobacteriales</taxon>
        <taxon>Flavobacteriaceae</taxon>
        <taxon>Aquimarina</taxon>
    </lineage>
</organism>
<proteinExistence type="predicted"/>
<evidence type="ECO:0000313" key="3">
    <source>
        <dbReference type="EMBL" id="GAA0712275.1"/>
    </source>
</evidence>
<dbReference type="PANTHER" id="PTHR10680">
    <property type="entry name" value="PEPTIDYL-GLYCINE ALPHA-AMIDATING MONOOXYGENASE"/>
    <property type="match status" value="1"/>
</dbReference>
<evidence type="ECO:0000313" key="4">
    <source>
        <dbReference type="Proteomes" id="UP001501758"/>
    </source>
</evidence>
<name>A0ABN1IFW1_9FLAO</name>
<evidence type="ECO:0000256" key="1">
    <source>
        <dbReference type="ARBA" id="ARBA00022729"/>
    </source>
</evidence>
<dbReference type="InterPro" id="IPR011042">
    <property type="entry name" value="6-blade_b-propeller_TolB-like"/>
</dbReference>
<gene>
    <name evidence="3" type="ORF">GCM10009430_02520</name>
</gene>
<sequence>MNKENSRREFIKNTTLLSAGAATVPSFGFHILKKNTVNKENIVGHGDYKYKIIRDWADISTVRNPILNCHEMQMDSKGRLIMIGDHTNNNILIFDKSGKLLDYWGTAYPGGHGLTLFDEGGEDVLFLTDSGWFLDKNGKWIHHNGRVTKTTTDGKVIFDIGHPQTIGIYKAGDHFCPTETAVAPNGDIYVADGYGMDYIIQYDANGKYIRHWGGKQNEDRNYRLDNAHGVAIDYRDKENPLVVCTSRNEESFKWFTLEGKYVKTLHLPNMQVCRPVFDDQNLYAGVCWSQPKVGRTTWKDHTGFVTILEDDKVVSNPGGTKPLYVNGELQKSYQLEHKPILHGHDVCIDEDKNLYICQWNANGTPPLKLERV</sequence>
<evidence type="ECO:0000256" key="2">
    <source>
        <dbReference type="ARBA" id="ARBA00023180"/>
    </source>
</evidence>